<accession>A0A397GKE3</accession>
<sequence>MESIHSQLYRLAAAESKTFNTLVSSQDPYHTTIRSSYNNLELSEEQNYFLTLIELPTTVAPLNVFTCIGKLPSLIKYTLVKLFIDKPIYEKGRLQPQHFIILVGHSGYLTNHLKVMNIIKFLPLNDSTLGKAENCFLVNRRAATNLKRRSSDSHFNRANTDDLTVCEPSPVFHQLVLRSLAAGCLFTFPCYRKPKLNTEPSFKKMVATVSLIHALIDFNHTLVINPGAIHKFPSESGTISN</sequence>
<comment type="caution">
    <text evidence="1">The sequence shown here is derived from an EMBL/GenBank/DDBJ whole genome shotgun (WGS) entry which is preliminary data.</text>
</comment>
<organism evidence="1 2">
    <name type="scientific">Diversispora epigaea</name>
    <dbReference type="NCBI Taxonomy" id="1348612"/>
    <lineage>
        <taxon>Eukaryota</taxon>
        <taxon>Fungi</taxon>
        <taxon>Fungi incertae sedis</taxon>
        <taxon>Mucoromycota</taxon>
        <taxon>Glomeromycotina</taxon>
        <taxon>Glomeromycetes</taxon>
        <taxon>Diversisporales</taxon>
        <taxon>Diversisporaceae</taxon>
        <taxon>Diversispora</taxon>
    </lineage>
</organism>
<keyword evidence="2" id="KW-1185">Reference proteome</keyword>
<reference evidence="1 2" key="1">
    <citation type="submission" date="2018-08" db="EMBL/GenBank/DDBJ databases">
        <title>Genome and evolution of the arbuscular mycorrhizal fungus Diversispora epigaea (formerly Glomus versiforme) and its bacterial endosymbionts.</title>
        <authorList>
            <person name="Sun X."/>
            <person name="Fei Z."/>
            <person name="Harrison M."/>
        </authorList>
    </citation>
    <scope>NUCLEOTIDE SEQUENCE [LARGE SCALE GENOMIC DNA]</scope>
    <source>
        <strain evidence="1 2">IT104</strain>
    </source>
</reference>
<dbReference type="AlphaFoldDB" id="A0A397GKE3"/>
<evidence type="ECO:0000313" key="2">
    <source>
        <dbReference type="Proteomes" id="UP000266861"/>
    </source>
</evidence>
<dbReference type="EMBL" id="PQFF01000417">
    <property type="protein sequence ID" value="RHZ51451.1"/>
    <property type="molecule type" value="Genomic_DNA"/>
</dbReference>
<evidence type="ECO:0000313" key="1">
    <source>
        <dbReference type="EMBL" id="RHZ51451.1"/>
    </source>
</evidence>
<name>A0A397GKE3_9GLOM</name>
<protein>
    <submittedName>
        <fullName evidence="1">Uncharacterized protein</fullName>
    </submittedName>
</protein>
<gene>
    <name evidence="1" type="ORF">Glove_478g23</name>
</gene>
<dbReference type="Proteomes" id="UP000266861">
    <property type="component" value="Unassembled WGS sequence"/>
</dbReference>
<proteinExistence type="predicted"/>